<comment type="caution">
    <text evidence="1">The sequence shown here is derived from an EMBL/GenBank/DDBJ whole genome shotgun (WGS) entry which is preliminary data.</text>
</comment>
<protein>
    <submittedName>
        <fullName evidence="1">Uncharacterized protein</fullName>
    </submittedName>
</protein>
<evidence type="ECO:0000313" key="2">
    <source>
        <dbReference type="Proteomes" id="UP000886750"/>
    </source>
</evidence>
<name>A0A9D2CSD0_9FIRM</name>
<dbReference type="AlphaFoldDB" id="A0A9D2CSD0"/>
<sequence length="252" mass="28602">MDTGREQIDLFLQRCDDVMQSKFILSDTKISELLKSVAASDLLYAFFREITREFDYTAAKEKYMTYAPYGNAKKRRLLFPEDPSEKLAFIFCLLVDLDNKTLELSDFLREYFYEDGSVYESYYAFCNQVIKPFKNTVKNLFRGGVPQESVARMLGGERGQAAEDGKAERQDGDTPLMRAVLAEREGIYSSRLPDDKKIDALLILNALADCGGKGGAVCGLLCGYSYFAASVGRRSEYLEQMRAELEKREESL</sequence>
<dbReference type="EMBL" id="DXCQ01000025">
    <property type="protein sequence ID" value="HIY96526.1"/>
    <property type="molecule type" value="Genomic_DNA"/>
</dbReference>
<accession>A0A9D2CSD0</accession>
<reference evidence="1" key="2">
    <citation type="submission" date="2021-04" db="EMBL/GenBank/DDBJ databases">
        <authorList>
            <person name="Gilroy R."/>
        </authorList>
    </citation>
    <scope>NUCLEOTIDE SEQUENCE</scope>
    <source>
        <strain evidence="1">1345</strain>
    </source>
</reference>
<proteinExistence type="predicted"/>
<dbReference type="Proteomes" id="UP000886750">
    <property type="component" value="Unassembled WGS sequence"/>
</dbReference>
<organism evidence="1 2">
    <name type="scientific">Candidatus Borkfalkia excrementigallinarum</name>
    <dbReference type="NCBI Taxonomy" id="2838506"/>
    <lineage>
        <taxon>Bacteria</taxon>
        <taxon>Bacillati</taxon>
        <taxon>Bacillota</taxon>
        <taxon>Clostridia</taxon>
        <taxon>Christensenellales</taxon>
        <taxon>Christensenellaceae</taxon>
        <taxon>Candidatus Borkfalkia</taxon>
    </lineage>
</organism>
<gene>
    <name evidence="1" type="ORF">H9729_02450</name>
</gene>
<reference evidence="1" key="1">
    <citation type="journal article" date="2021" name="PeerJ">
        <title>Extensive microbial diversity within the chicken gut microbiome revealed by metagenomics and culture.</title>
        <authorList>
            <person name="Gilroy R."/>
            <person name="Ravi A."/>
            <person name="Getino M."/>
            <person name="Pursley I."/>
            <person name="Horton D.L."/>
            <person name="Alikhan N.F."/>
            <person name="Baker D."/>
            <person name="Gharbi K."/>
            <person name="Hall N."/>
            <person name="Watson M."/>
            <person name="Adriaenssens E.M."/>
            <person name="Foster-Nyarko E."/>
            <person name="Jarju S."/>
            <person name="Secka A."/>
            <person name="Antonio M."/>
            <person name="Oren A."/>
            <person name="Chaudhuri R.R."/>
            <person name="La Ragione R."/>
            <person name="Hildebrand F."/>
            <person name="Pallen M.J."/>
        </authorList>
    </citation>
    <scope>NUCLEOTIDE SEQUENCE</scope>
    <source>
        <strain evidence="1">1345</strain>
    </source>
</reference>
<evidence type="ECO:0000313" key="1">
    <source>
        <dbReference type="EMBL" id="HIY96526.1"/>
    </source>
</evidence>